<accession>A0AAV0BCW8</accession>
<reference evidence="1" key="1">
    <citation type="submission" date="2022-06" db="EMBL/GenBank/DDBJ databases">
        <authorList>
            <consortium name="SYNGENTA / RWTH Aachen University"/>
        </authorList>
    </citation>
    <scope>NUCLEOTIDE SEQUENCE</scope>
</reference>
<sequence length="739" mass="84668">MIFTKRSVIVCFLSAVKSMNQGFKNLFIGVGENVENPYPWDQALSTSKSYGQSSVYGSNLIPELSAKNTFSDPILFPTQISHEFPTFESNGEHHGELIHKNTGVGGHFGFFETLDASILENYGNLIDSTNFQNSVVGNNLLEADNQRVLFDMPRSQKHESMAGFKRQRLDDVFPECSSNHILQVSNPLNQRNKDPFFSPPELHEGITPLLNTYTYPQLDSEFHDIKQQESLSQSLPIYDAPNAYARYNTGHKPTSPSSHNKYVDANLNHIASSEFLHPNLRSTTHYLDDIFNHPKSIPNHHNDYFQFGKLPVTHNELLKSMPSNIPENTYDPLTSNNFLGHENNVMIDSSTNQLSYHSPNLLENEIHNSILAQNSMTGSDIIDNLNKKSVVLYKPSENHQLSLSNDEVNENGLAKTNYIDTGTTSQPTSTAGLQRYVKKTRNRDNQEQIAENSSRKAIRTYEQSNKMTPVFIKDVKTMTETDKPSAFTQIGGLTDYKLNLYHIHCLYDFKTSDLALSKKDIRYLLSTPSLSYVLVKQNIEHDKIVQINKVDQDFNTAKISSHPIDKLVFQHFQDTKFKFYSQKDYKEFVDFFYEDQRLRALHANLMSIDKYINSILQQLNYKNSDKKLTLEIIKSYKEIIPRSAEEEVYRNFSCFKNFIVSPLIIKSMKPILPMRFNDNKARKFIAEMSTQAGHKRIKCLGLEEEIITDVLTELKGEFDDRLKKTRAAKFELKLSAHQL</sequence>
<proteinExistence type="predicted"/>
<dbReference type="EMBL" id="CALTRL010005698">
    <property type="protein sequence ID" value="CAH7684985.1"/>
    <property type="molecule type" value="Genomic_DNA"/>
</dbReference>
<dbReference type="Proteomes" id="UP001153365">
    <property type="component" value="Unassembled WGS sequence"/>
</dbReference>
<gene>
    <name evidence="1" type="ORF">PPACK8108_LOCUS19442</name>
</gene>
<keyword evidence="2" id="KW-1185">Reference proteome</keyword>
<name>A0AAV0BCW8_PHAPC</name>
<dbReference type="AlphaFoldDB" id="A0AAV0BCW8"/>
<organism evidence="1 2">
    <name type="scientific">Phakopsora pachyrhizi</name>
    <name type="common">Asian soybean rust disease fungus</name>
    <dbReference type="NCBI Taxonomy" id="170000"/>
    <lineage>
        <taxon>Eukaryota</taxon>
        <taxon>Fungi</taxon>
        <taxon>Dikarya</taxon>
        <taxon>Basidiomycota</taxon>
        <taxon>Pucciniomycotina</taxon>
        <taxon>Pucciniomycetes</taxon>
        <taxon>Pucciniales</taxon>
        <taxon>Phakopsoraceae</taxon>
        <taxon>Phakopsora</taxon>
    </lineage>
</organism>
<protein>
    <submittedName>
        <fullName evidence="1">Expressed protein</fullName>
    </submittedName>
</protein>
<evidence type="ECO:0000313" key="2">
    <source>
        <dbReference type="Proteomes" id="UP001153365"/>
    </source>
</evidence>
<evidence type="ECO:0000313" key="1">
    <source>
        <dbReference type="EMBL" id="CAH7684985.1"/>
    </source>
</evidence>
<comment type="caution">
    <text evidence="1">The sequence shown here is derived from an EMBL/GenBank/DDBJ whole genome shotgun (WGS) entry which is preliminary data.</text>
</comment>